<dbReference type="AlphaFoldDB" id="A0A1E5Q8T6"/>
<reference evidence="2" key="1">
    <citation type="submission" date="2016-07" db="EMBL/GenBank/DDBJ databases">
        <authorList>
            <person name="Florea S."/>
            <person name="Webb J.S."/>
            <person name="Jaromczyk J."/>
            <person name="Schardl C.L."/>
        </authorList>
    </citation>
    <scope>NUCLEOTIDE SEQUENCE [LARGE SCALE GENOMIC DNA]</scope>
    <source>
        <strain evidence="2">MV-1</strain>
    </source>
</reference>
<gene>
    <name evidence="1" type="ORF">BEN30_08065</name>
</gene>
<keyword evidence="2" id="KW-1185">Reference proteome</keyword>
<sequence length="146" mass="15620">MDAAARTALEMRVLQSELMVAALTCGQRPSYNAFVTTFKPYLMRQGGQLKSFFVKSFGPKQGAEMLNKTVTRLANSASQNSLAVSTQMYCDSAAARFAVALKSTPQDLVLLARTNPDAASHGYKSCVEVADSSVANDKGISPEGMN</sequence>
<dbReference type="EMBL" id="MCGG01000019">
    <property type="protein sequence ID" value="OEJ67834.1"/>
    <property type="molecule type" value="Genomic_DNA"/>
</dbReference>
<evidence type="ECO:0000313" key="2">
    <source>
        <dbReference type="Proteomes" id="UP000095347"/>
    </source>
</evidence>
<accession>A0A1E5Q8T6</accession>
<dbReference type="Proteomes" id="UP000095347">
    <property type="component" value="Unassembled WGS sequence"/>
</dbReference>
<organism evidence="1 2">
    <name type="scientific">Magnetovibrio blakemorei</name>
    <dbReference type="NCBI Taxonomy" id="28181"/>
    <lineage>
        <taxon>Bacteria</taxon>
        <taxon>Pseudomonadati</taxon>
        <taxon>Pseudomonadota</taxon>
        <taxon>Alphaproteobacteria</taxon>
        <taxon>Rhodospirillales</taxon>
        <taxon>Magnetovibrionaceae</taxon>
        <taxon>Magnetovibrio</taxon>
    </lineage>
</organism>
<name>A0A1E5Q8T6_9PROT</name>
<evidence type="ECO:0000313" key="1">
    <source>
        <dbReference type="EMBL" id="OEJ67834.1"/>
    </source>
</evidence>
<proteinExistence type="predicted"/>
<protein>
    <submittedName>
        <fullName evidence="1">Uncharacterized protein</fullName>
    </submittedName>
</protein>
<comment type="caution">
    <text evidence="1">The sequence shown here is derived from an EMBL/GenBank/DDBJ whole genome shotgun (WGS) entry which is preliminary data.</text>
</comment>